<dbReference type="InterPro" id="IPR013762">
    <property type="entry name" value="Integrase-like_cat_sf"/>
</dbReference>
<dbReference type="Proteomes" id="UP000719942">
    <property type="component" value="Unassembled WGS sequence"/>
</dbReference>
<organism evidence="2 3">
    <name type="scientific">Caproiciproducens faecalis</name>
    <dbReference type="NCBI Taxonomy" id="2820301"/>
    <lineage>
        <taxon>Bacteria</taxon>
        <taxon>Bacillati</taxon>
        <taxon>Bacillota</taxon>
        <taxon>Clostridia</taxon>
        <taxon>Eubacteriales</taxon>
        <taxon>Acutalibacteraceae</taxon>
        <taxon>Caproiciproducens</taxon>
    </lineage>
</organism>
<evidence type="ECO:0000256" key="1">
    <source>
        <dbReference type="ARBA" id="ARBA00023172"/>
    </source>
</evidence>
<dbReference type="EMBL" id="JAGFNZ010000002">
    <property type="protein sequence ID" value="MBW7572410.1"/>
    <property type="molecule type" value="Genomic_DNA"/>
</dbReference>
<evidence type="ECO:0000313" key="2">
    <source>
        <dbReference type="EMBL" id="MBW7572410.1"/>
    </source>
</evidence>
<reference evidence="2 3" key="1">
    <citation type="submission" date="2021-03" db="EMBL/GenBank/DDBJ databases">
        <title>Caproiciproducens sp. nov. isolated from feces of cow.</title>
        <authorList>
            <person name="Choi J.-Y."/>
        </authorList>
    </citation>
    <scope>NUCLEOTIDE SEQUENCE [LARGE SCALE GENOMIC DNA]</scope>
    <source>
        <strain evidence="2 3">AGMB10547</strain>
    </source>
</reference>
<accession>A0ABS7DM81</accession>
<dbReference type="Gene3D" id="1.10.443.10">
    <property type="entry name" value="Intergrase catalytic core"/>
    <property type="match status" value="1"/>
</dbReference>
<comment type="caution">
    <text evidence="2">The sequence shown here is derived from an EMBL/GenBank/DDBJ whole genome shotgun (WGS) entry which is preliminary data.</text>
</comment>
<dbReference type="SUPFAM" id="SSF56349">
    <property type="entry name" value="DNA breaking-rejoining enzymes"/>
    <property type="match status" value="1"/>
</dbReference>
<evidence type="ECO:0000313" key="3">
    <source>
        <dbReference type="Proteomes" id="UP000719942"/>
    </source>
</evidence>
<keyword evidence="1" id="KW-0233">DNA recombination</keyword>
<dbReference type="RefSeq" id="WP_219964816.1">
    <property type="nucleotide sequence ID" value="NZ_JAGFNZ010000002.1"/>
</dbReference>
<name>A0ABS7DM81_9FIRM</name>
<dbReference type="InterPro" id="IPR011010">
    <property type="entry name" value="DNA_brk_join_enz"/>
</dbReference>
<gene>
    <name evidence="2" type="ORF">J5W02_06245</name>
</gene>
<sequence length="361" mass="42391">MLGEQARLYSLFEQEIRNRDLLNPNLKSNKKSLQGVYLYKIKDYFLPFIENKFIKPTYQNKIDIFWNTIFNRQHIIDAAVYYVKNNRPKGADLDSTERSESSIDDFFIAFNQFYEIVLAKEYKNPTLREIIPFSKALKNDVVEQIEKDEYTLIGKKSYPAIQTQQYDFFVKFLSAKSGFSYKDNQVAIILKLLLLYGITLDKMAGILQSNFNWERRILKIENKKNTDVNTQSIMLEVPFSLAKEIKDLLSRDNQNAPLLPFVKNGTLPTSSFSYLLNKIKNKYEKENSVDEIILNRFTAYGMQKYAIRKMLEVSITTPTIVMITGHSKEFVESCRPKQMRKSLNHYVNYKLRSIDTYDDFL</sequence>
<protein>
    <submittedName>
        <fullName evidence="2">Site-specific integrase</fullName>
    </submittedName>
</protein>
<keyword evidence="3" id="KW-1185">Reference proteome</keyword>
<proteinExistence type="predicted"/>